<comment type="caution">
    <text evidence="2">The sequence shown here is derived from an EMBL/GenBank/DDBJ whole genome shotgun (WGS) entry which is preliminary data.</text>
</comment>
<protein>
    <submittedName>
        <fullName evidence="2">Uncharacterized protein</fullName>
    </submittedName>
</protein>
<feature type="region of interest" description="Disordered" evidence="1">
    <location>
        <begin position="221"/>
        <end position="252"/>
    </location>
</feature>
<accession>A0A4R8Q896</accession>
<feature type="compositionally biased region" description="Basic and acidic residues" evidence="1">
    <location>
        <begin position="236"/>
        <end position="245"/>
    </location>
</feature>
<gene>
    <name evidence="2" type="ORF">CTRI78_v011579</name>
</gene>
<sequence>MNGRHAVSWGIQSRVTPDQIVSHALYQPDGKWHYRENGVTYKREGIEKRFFNFSRRAHEASVALDGGIIVLQVYRCKGRRKRAPEVSGFRGQDDYGITSPTGGLIDSPQDLTYYDWVLADPVDSPYATFRFFYRTWSHLRELNLVPESYCDSLMLAAQETDTGVSENHKRFSRLTTSEMACFSFGPDDGCVFDDSGTDQHRKEQPGSAKIAFFLAAPPELAPPSKSAHKLPQPSKAARDIRRDSDPQNLPIIPDVEQPVRKQSLEMMRAPSVTPSLLPFVEDYSIAEEIEVGVARQVILPLASPMLCGRNASARPLPEPPLVSRVLSDHNTTFSSSTRI</sequence>
<dbReference type="STRING" id="5466.A0A4R8Q896"/>
<organism evidence="2 3">
    <name type="scientific">Colletotrichum trifolii</name>
    <dbReference type="NCBI Taxonomy" id="5466"/>
    <lineage>
        <taxon>Eukaryota</taxon>
        <taxon>Fungi</taxon>
        <taxon>Dikarya</taxon>
        <taxon>Ascomycota</taxon>
        <taxon>Pezizomycotina</taxon>
        <taxon>Sordariomycetes</taxon>
        <taxon>Hypocreomycetidae</taxon>
        <taxon>Glomerellales</taxon>
        <taxon>Glomerellaceae</taxon>
        <taxon>Colletotrichum</taxon>
        <taxon>Colletotrichum orbiculare species complex</taxon>
    </lineage>
</organism>
<evidence type="ECO:0000313" key="3">
    <source>
        <dbReference type="Proteomes" id="UP000295703"/>
    </source>
</evidence>
<dbReference type="EMBL" id="RYZW01000366">
    <property type="protein sequence ID" value="TDZ34648.1"/>
    <property type="molecule type" value="Genomic_DNA"/>
</dbReference>
<name>A0A4R8Q896_COLTR</name>
<dbReference type="Proteomes" id="UP000295703">
    <property type="component" value="Unassembled WGS sequence"/>
</dbReference>
<evidence type="ECO:0000313" key="2">
    <source>
        <dbReference type="EMBL" id="TDZ34648.1"/>
    </source>
</evidence>
<keyword evidence="3" id="KW-1185">Reference proteome</keyword>
<proteinExistence type="predicted"/>
<reference evidence="2 3" key="1">
    <citation type="submission" date="2018-12" db="EMBL/GenBank/DDBJ databases">
        <title>Genome sequence and assembly of Colletotrichum trifolii.</title>
        <authorList>
            <person name="Gan P."/>
            <person name="Shirasu K."/>
        </authorList>
    </citation>
    <scope>NUCLEOTIDE SEQUENCE [LARGE SCALE GENOMIC DNA]</scope>
    <source>
        <strain evidence="2 3">543-2</strain>
    </source>
</reference>
<dbReference type="AlphaFoldDB" id="A0A4R8Q896"/>
<evidence type="ECO:0000256" key="1">
    <source>
        <dbReference type="SAM" id="MobiDB-lite"/>
    </source>
</evidence>